<evidence type="ECO:0000256" key="5">
    <source>
        <dbReference type="ARBA" id="ARBA00023136"/>
    </source>
</evidence>
<evidence type="ECO:0000259" key="7">
    <source>
        <dbReference type="Pfam" id="PF00892"/>
    </source>
</evidence>
<name>A0A4Q0VWK3_9BACI</name>
<evidence type="ECO:0000313" key="8">
    <source>
        <dbReference type="EMBL" id="RXJ04014.1"/>
    </source>
</evidence>
<feature type="domain" description="EamA" evidence="7">
    <location>
        <begin position="3"/>
        <end position="133"/>
    </location>
</feature>
<comment type="caution">
    <text evidence="8">The sequence shown here is derived from an EMBL/GenBank/DDBJ whole genome shotgun (WGS) entry which is preliminary data.</text>
</comment>
<evidence type="ECO:0000256" key="3">
    <source>
        <dbReference type="ARBA" id="ARBA00022692"/>
    </source>
</evidence>
<feature type="transmembrane region" description="Helical" evidence="6">
    <location>
        <begin position="93"/>
        <end position="111"/>
    </location>
</feature>
<feature type="transmembrane region" description="Helical" evidence="6">
    <location>
        <begin position="202"/>
        <end position="221"/>
    </location>
</feature>
<feature type="transmembrane region" description="Helical" evidence="6">
    <location>
        <begin position="174"/>
        <end position="196"/>
    </location>
</feature>
<dbReference type="Proteomes" id="UP000290649">
    <property type="component" value="Unassembled WGS sequence"/>
</dbReference>
<dbReference type="SUPFAM" id="SSF103481">
    <property type="entry name" value="Multidrug resistance efflux transporter EmrE"/>
    <property type="match status" value="2"/>
</dbReference>
<dbReference type="GO" id="GO:0016020">
    <property type="term" value="C:membrane"/>
    <property type="evidence" value="ECO:0007669"/>
    <property type="project" value="UniProtKB-SubCell"/>
</dbReference>
<dbReference type="InterPro" id="IPR037185">
    <property type="entry name" value="EmrE-like"/>
</dbReference>
<feature type="transmembrane region" description="Helical" evidence="6">
    <location>
        <begin position="118"/>
        <end position="137"/>
    </location>
</feature>
<sequence length="289" mass="31791">MKNGVLLAVFSSLIFSIMNVLVKAVSVNIPTAEVVFFRSIIGALVVLFMMRQSKVFFSKNGVPLLVTRGILGALYLLAYFYAIANMPLTDASILVHLSPIFVVILSSIFLSEKLSKGVVPFVILALLGAILLVKPFHYSTYSLVAIVGVLSALFAAGASISIRLLTKSHHKYEIIFYFLATATLVSIPLMWHNFVIPSFIDLLYLIGIALISLLGLIVLTTALTHENVIIVEIVRYIGIFFNAIWGFVFWVEIPDYYTLLGGALIIGACIALSKVRERPINLTHKQVAK</sequence>
<feature type="domain" description="EamA" evidence="7">
    <location>
        <begin position="145"/>
        <end position="272"/>
    </location>
</feature>
<feature type="transmembrane region" description="Helical" evidence="6">
    <location>
        <begin position="34"/>
        <end position="50"/>
    </location>
</feature>
<dbReference type="Pfam" id="PF00892">
    <property type="entry name" value="EamA"/>
    <property type="match status" value="2"/>
</dbReference>
<comment type="similarity">
    <text evidence="2">Belongs to the EamA transporter family.</text>
</comment>
<keyword evidence="9" id="KW-1185">Reference proteome</keyword>
<dbReference type="EMBL" id="QOUX01000001">
    <property type="protein sequence ID" value="RXJ04014.1"/>
    <property type="molecule type" value="Genomic_DNA"/>
</dbReference>
<feature type="transmembrane region" description="Helical" evidence="6">
    <location>
        <begin position="256"/>
        <end position="275"/>
    </location>
</feature>
<organism evidence="8 9">
    <name type="scientific">Anaerobacillus alkaliphilus</name>
    <dbReference type="NCBI Taxonomy" id="1548597"/>
    <lineage>
        <taxon>Bacteria</taxon>
        <taxon>Bacillati</taxon>
        <taxon>Bacillota</taxon>
        <taxon>Bacilli</taxon>
        <taxon>Bacillales</taxon>
        <taxon>Bacillaceae</taxon>
        <taxon>Anaerobacillus</taxon>
    </lineage>
</organism>
<dbReference type="InterPro" id="IPR000620">
    <property type="entry name" value="EamA_dom"/>
</dbReference>
<comment type="subcellular location">
    <subcellularLocation>
        <location evidence="1">Endomembrane system</location>
        <topology evidence="1">Multi-pass membrane protein</topology>
    </subcellularLocation>
</comment>
<evidence type="ECO:0000313" key="9">
    <source>
        <dbReference type="Proteomes" id="UP000290649"/>
    </source>
</evidence>
<dbReference type="AlphaFoldDB" id="A0A4Q0VWK3"/>
<dbReference type="PANTHER" id="PTHR22911">
    <property type="entry name" value="ACYL-MALONYL CONDENSING ENZYME-RELATED"/>
    <property type="match status" value="1"/>
</dbReference>
<feature type="transmembrane region" description="Helical" evidence="6">
    <location>
        <begin position="62"/>
        <end position="81"/>
    </location>
</feature>
<evidence type="ECO:0000256" key="6">
    <source>
        <dbReference type="SAM" id="Phobius"/>
    </source>
</evidence>
<evidence type="ECO:0000256" key="4">
    <source>
        <dbReference type="ARBA" id="ARBA00022989"/>
    </source>
</evidence>
<evidence type="ECO:0000256" key="2">
    <source>
        <dbReference type="ARBA" id="ARBA00007362"/>
    </source>
</evidence>
<keyword evidence="5 6" id="KW-0472">Membrane</keyword>
<proteinExistence type="inferred from homology"/>
<dbReference type="PANTHER" id="PTHR22911:SF6">
    <property type="entry name" value="SOLUTE CARRIER FAMILY 35 MEMBER G1"/>
    <property type="match status" value="1"/>
</dbReference>
<evidence type="ECO:0000256" key="1">
    <source>
        <dbReference type="ARBA" id="ARBA00004127"/>
    </source>
</evidence>
<keyword evidence="4 6" id="KW-1133">Transmembrane helix</keyword>
<feature type="transmembrane region" description="Helical" evidence="6">
    <location>
        <begin position="233"/>
        <end position="250"/>
    </location>
</feature>
<feature type="transmembrane region" description="Helical" evidence="6">
    <location>
        <begin position="143"/>
        <end position="162"/>
    </location>
</feature>
<gene>
    <name evidence="8" type="ORF">DS745_01085</name>
</gene>
<dbReference type="RefSeq" id="WP_129076360.1">
    <property type="nucleotide sequence ID" value="NZ_QOUX01000001.1"/>
</dbReference>
<dbReference type="OrthoDB" id="9813604at2"/>
<protein>
    <submittedName>
        <fullName evidence="8">DMT family transporter</fullName>
    </submittedName>
</protein>
<keyword evidence="3 6" id="KW-0812">Transmembrane</keyword>
<accession>A0A4Q0VWK3</accession>
<reference evidence="8 9" key="1">
    <citation type="journal article" date="2019" name="Int. J. Syst. Evol. Microbiol.">
        <title>Anaerobacillus alkaliphilus sp. nov., a novel alkaliphilic and moderately halophilic bacterium.</title>
        <authorList>
            <person name="Borsodi A.K."/>
            <person name="Aszalos J.M."/>
            <person name="Bihari P."/>
            <person name="Nagy I."/>
            <person name="Schumann P."/>
            <person name="Sproer C."/>
            <person name="Kovacs A.L."/>
            <person name="Boka K."/>
            <person name="Dobosy P."/>
            <person name="Ovari M."/>
            <person name="Szili-Kovacs T."/>
            <person name="Toth E."/>
        </authorList>
    </citation>
    <scope>NUCLEOTIDE SEQUENCE [LARGE SCALE GENOMIC DNA]</scope>
    <source>
        <strain evidence="8 9">B16-10</strain>
    </source>
</reference>